<comment type="function">
    <text evidence="10">A helicase/nuclease that prepares dsDNA breaks (DSB) for recombinational DNA repair. Binds to DSBs and unwinds DNA via a highly rapid and processive ATP-dependent bidirectional helicase activity. Unwinds dsDNA until it encounters a Chi (crossover hotspot instigator) sequence from the 3' direction. Cuts ssDNA a few nucleotides 3' to the Chi site. The properties and activities of the enzyme are changed at Chi. The Chi-altered holoenzyme produces a long 3'-ssDNA overhang and facilitates RecA-binding to the ssDNA for homologous DNA recombination and repair. Holoenzyme degrades any linearized DNA that is unable to undergo homologous recombination. In the holoenzyme this subunit recognizes the wild-type Chi sequence, and when added to isolated RecB increases its ATP-dependent helicase processivity.</text>
</comment>
<dbReference type="PIRSF" id="PIRSF000980">
    <property type="entry name" value="RecC"/>
    <property type="match status" value="1"/>
</dbReference>
<dbReference type="SUPFAM" id="SSF52980">
    <property type="entry name" value="Restriction endonuclease-like"/>
    <property type="match status" value="1"/>
</dbReference>
<keyword evidence="5 10" id="KW-0347">Helicase</keyword>
<evidence type="ECO:0000256" key="5">
    <source>
        <dbReference type="ARBA" id="ARBA00022806"/>
    </source>
</evidence>
<dbReference type="InterPro" id="IPR013986">
    <property type="entry name" value="DExx_box_DNA_helicase_dom_sf"/>
</dbReference>
<dbReference type="Gene3D" id="3.40.50.10930">
    <property type="match status" value="1"/>
</dbReference>
<dbReference type="Pfam" id="PF04257">
    <property type="entry name" value="Exonuc_V_gamma"/>
    <property type="match status" value="1"/>
</dbReference>
<dbReference type="HAMAP" id="MF_01486">
    <property type="entry name" value="RecC"/>
    <property type="match status" value="1"/>
</dbReference>
<keyword evidence="7 10" id="KW-0067">ATP-binding</keyword>
<sequence length="1056" mass="122669">MAVKYYISNKIEKLINKLSINIKHKTDAFKPETIITQTPGMQQMITSEIAIKTGVFANYNFLKPDDLISRLFSLADLHPNYQFSRQQMQWAIYSLLSDENFITEFPHIASYYNDDLIKQSQLASKIADLFDQYMVYRPDYIEKWNLGSHSEIEESNASDNFKQHEQWQSWLWLKLKEQLKDNSIDQVELKKQLLNKFKDNNFVEKVKSTYERISIIALSVLSPFHKEIFDHLAEIISLHYYLIDPALQSNWYLSDSEELHCNDILASCKTTGQHLFSMLFEDKSVDVQKLVDQKAKGKTLLEIIQQDICHNHHEGIKSIAFDSKDTSLQIASSYTPVREVESLYNYLLKTIQDNSDLQLKDIVVLLAEPEKYAPYIKAVFNNGPVKLPYRISEQAFSEGDTLLIALEEFLSLRQNQFSTEAVFQLLESKYIRAKFDIEDIESLTSLVQQANIRFGQNGRKNDDTYLMSWQHGLSKLILSYAIKGDMAYVLDDETYYLPNNVEGNSAYDLFRLKAFVDTVFSIHERLHLPRTLIEWKKFLTKDVINVLFEINDSCKEEYTQISKSLESIDFIKDDFKDKIPFSVFRKTYISELSNEIKKPSYIGGGITFCPILPVRSIPYKIIAMLGMNGDIFPRKQAVLGFDLMSFEECIGDRNVRNNDKYLFLETLLAARKQLYLSYIGKSAQDNSELPPSLLVEELMDYLKLGLTEESINKHIIYNHPLHSFSDKYYSQDSKFYTYLGGEANNEIKRHDTSFTPDTDFDLINLDSLIQFFKEPFKWFYNKTLSIYYNDDDHSFSETEPFELDKLQEWKLKFDLVTLDEERIQEYLHRGKSYSLLPLGNMANLELDKQQIEIEEVRDLYRELTSNKEQSTFYHEIEFNGLTLRGSIFNLFGTDHVVFNASKSNSQAKYIIDAWLKHLFLTASDKAITTHYLSSELTFKIPETLIDGAGARHLLRQLIGYFRLGHTEIIPFTPKAGKELAQGIYNNPDKKEDLITKAINDIKKEGEIPYGQSFCDLYIAKEIEQGYFNDADMISSDTLLIISDLLFKPLFQSQILQ</sequence>
<organism evidence="12 13">
    <name type="scientific">Plebeiibacterium sediminum</name>
    <dbReference type="NCBI Taxonomy" id="2992112"/>
    <lineage>
        <taxon>Bacteria</taxon>
        <taxon>Pseudomonadati</taxon>
        <taxon>Bacteroidota</taxon>
        <taxon>Bacteroidia</taxon>
        <taxon>Marinilabiliales</taxon>
        <taxon>Marinilabiliaceae</taxon>
        <taxon>Plebeiibacterium</taxon>
    </lineage>
</organism>
<evidence type="ECO:0000256" key="10">
    <source>
        <dbReference type="HAMAP-Rule" id="MF_01486"/>
    </source>
</evidence>
<evidence type="ECO:0000256" key="7">
    <source>
        <dbReference type="ARBA" id="ARBA00022840"/>
    </source>
</evidence>
<dbReference type="InterPro" id="IPR006697">
    <property type="entry name" value="RecC"/>
</dbReference>
<evidence type="ECO:0000256" key="1">
    <source>
        <dbReference type="ARBA" id="ARBA00022722"/>
    </source>
</evidence>
<comment type="similarity">
    <text evidence="10">Belongs to the RecC family.</text>
</comment>
<keyword evidence="2 10" id="KW-0547">Nucleotide-binding</keyword>
<accession>A0AAE3M4H1</accession>
<evidence type="ECO:0000313" key="12">
    <source>
        <dbReference type="EMBL" id="MCW3786863.1"/>
    </source>
</evidence>
<evidence type="ECO:0000256" key="6">
    <source>
        <dbReference type="ARBA" id="ARBA00022839"/>
    </source>
</evidence>
<dbReference type="Proteomes" id="UP001209229">
    <property type="component" value="Unassembled WGS sequence"/>
</dbReference>
<dbReference type="EMBL" id="JAPDPJ010000020">
    <property type="protein sequence ID" value="MCW3786863.1"/>
    <property type="molecule type" value="Genomic_DNA"/>
</dbReference>
<keyword evidence="1 10" id="KW-0540">Nuclease</keyword>
<dbReference type="Pfam" id="PF17946">
    <property type="entry name" value="RecC_C"/>
    <property type="match status" value="1"/>
</dbReference>
<dbReference type="Gene3D" id="3.40.50.300">
    <property type="entry name" value="P-loop containing nucleotide triphosphate hydrolases"/>
    <property type="match status" value="2"/>
</dbReference>
<dbReference type="RefSeq" id="WP_301190427.1">
    <property type="nucleotide sequence ID" value="NZ_JAPDPJ010000020.1"/>
</dbReference>
<reference evidence="12" key="1">
    <citation type="submission" date="2022-10" db="EMBL/GenBank/DDBJ databases">
        <authorList>
            <person name="Yu W.X."/>
        </authorList>
    </citation>
    <scope>NUCLEOTIDE SEQUENCE</scope>
    <source>
        <strain evidence="12">AAT</strain>
    </source>
</reference>
<dbReference type="AlphaFoldDB" id="A0AAE3M4H1"/>
<keyword evidence="13" id="KW-1185">Reference proteome</keyword>
<protein>
    <recommendedName>
        <fullName evidence="10">RecBCD enzyme subunit RecC</fullName>
    </recommendedName>
    <alternativeName>
        <fullName evidence="10">Exonuclease V subunit RecC</fullName>
        <shortName evidence="10">ExoV subunit RecC</shortName>
    </alternativeName>
    <alternativeName>
        <fullName evidence="10">Helicase/nuclease RecBCD subunit RecC</fullName>
    </alternativeName>
</protein>
<evidence type="ECO:0000259" key="11">
    <source>
        <dbReference type="Pfam" id="PF17946"/>
    </source>
</evidence>
<comment type="caution">
    <text evidence="12">The sequence shown here is derived from an EMBL/GenBank/DDBJ whole genome shotgun (WGS) entry which is preliminary data.</text>
</comment>
<comment type="miscellaneous">
    <text evidence="10">In the RecBCD complex, RecB has a slow 3'-5' helicase, an exonuclease activity and loads RecA onto ssDNA, RecD has a fast 5'-3' helicase activity, while RecC stimulates the ATPase and processivity of the RecB helicase and contributes to recognition of the Chi site.</text>
</comment>
<evidence type="ECO:0000256" key="2">
    <source>
        <dbReference type="ARBA" id="ARBA00022741"/>
    </source>
</evidence>
<gene>
    <name evidence="10" type="primary">recC</name>
    <name evidence="12" type="ORF">OM075_10320</name>
</gene>
<keyword evidence="6 10" id="KW-0269">Exonuclease</keyword>
<keyword evidence="9 10" id="KW-0234">DNA repair</keyword>
<keyword evidence="8 10" id="KW-0238">DNA-binding</keyword>
<dbReference type="GO" id="GO:0003678">
    <property type="term" value="F:DNA helicase activity"/>
    <property type="evidence" value="ECO:0007669"/>
    <property type="project" value="UniProtKB-UniRule"/>
</dbReference>
<name>A0AAE3M4H1_9BACT</name>
<dbReference type="GO" id="GO:0003677">
    <property type="term" value="F:DNA binding"/>
    <property type="evidence" value="ECO:0007669"/>
    <property type="project" value="UniProtKB-UniRule"/>
</dbReference>
<dbReference type="PANTHER" id="PTHR30591:SF1">
    <property type="entry name" value="RECBCD ENZYME SUBUNIT RECC"/>
    <property type="match status" value="1"/>
</dbReference>
<dbReference type="GO" id="GO:0008854">
    <property type="term" value="F:exodeoxyribonuclease V activity"/>
    <property type="evidence" value="ECO:0007669"/>
    <property type="project" value="InterPro"/>
</dbReference>
<evidence type="ECO:0000256" key="3">
    <source>
        <dbReference type="ARBA" id="ARBA00022763"/>
    </source>
</evidence>
<dbReference type="GO" id="GO:0000724">
    <property type="term" value="P:double-strand break repair via homologous recombination"/>
    <property type="evidence" value="ECO:0007669"/>
    <property type="project" value="UniProtKB-UniRule"/>
</dbReference>
<proteinExistence type="inferred from homology"/>
<dbReference type="SUPFAM" id="SSF52540">
    <property type="entry name" value="P-loop containing nucleoside triphosphate hydrolases"/>
    <property type="match status" value="2"/>
</dbReference>
<keyword evidence="4 10" id="KW-0378">Hydrolase</keyword>
<keyword evidence="3 10" id="KW-0227">DNA damage</keyword>
<dbReference type="InterPro" id="IPR041500">
    <property type="entry name" value="RecC_C"/>
</dbReference>
<dbReference type="GO" id="GO:0005524">
    <property type="term" value="F:ATP binding"/>
    <property type="evidence" value="ECO:0007669"/>
    <property type="project" value="UniProtKB-UniRule"/>
</dbReference>
<dbReference type="GO" id="GO:0009338">
    <property type="term" value="C:exodeoxyribonuclease V complex"/>
    <property type="evidence" value="ECO:0007669"/>
    <property type="project" value="InterPro"/>
</dbReference>
<feature type="domain" description="RecC C-terminal" evidence="11">
    <location>
        <begin position="763"/>
        <end position="982"/>
    </location>
</feature>
<dbReference type="Gene3D" id="1.10.10.990">
    <property type="match status" value="1"/>
</dbReference>
<dbReference type="Gene3D" id="1.10.10.160">
    <property type="match status" value="1"/>
</dbReference>
<evidence type="ECO:0000313" key="13">
    <source>
        <dbReference type="Proteomes" id="UP001209229"/>
    </source>
</evidence>
<evidence type="ECO:0000256" key="4">
    <source>
        <dbReference type="ARBA" id="ARBA00022801"/>
    </source>
</evidence>
<evidence type="ECO:0000256" key="9">
    <source>
        <dbReference type="ARBA" id="ARBA00023204"/>
    </source>
</evidence>
<dbReference type="PANTHER" id="PTHR30591">
    <property type="entry name" value="RECBCD ENZYME SUBUNIT RECC"/>
    <property type="match status" value="1"/>
</dbReference>
<evidence type="ECO:0000256" key="8">
    <source>
        <dbReference type="ARBA" id="ARBA00023125"/>
    </source>
</evidence>
<comment type="subunit">
    <text evidence="10">Heterotrimer of RecB, RecC and RecD. All subunits contribute to DNA-binding.</text>
</comment>
<dbReference type="InterPro" id="IPR011335">
    <property type="entry name" value="Restrct_endonuc-II-like"/>
</dbReference>
<dbReference type="InterPro" id="IPR027417">
    <property type="entry name" value="P-loop_NTPase"/>
</dbReference>